<evidence type="ECO:0000256" key="1">
    <source>
        <dbReference type="SAM" id="SignalP"/>
    </source>
</evidence>
<sequence>MKRSGAFLSGILLLSIRVIGKFDKNFQSLKEAGISEVAKAIFKLPQVFPLILNTDCRFPLAVSWFAFGWCC</sequence>
<keyword evidence="1" id="KW-0732">Signal</keyword>
<protein>
    <submittedName>
        <fullName evidence="2">Uncharacterized protein</fullName>
    </submittedName>
</protein>
<dbReference type="Proteomes" id="UP001605036">
    <property type="component" value="Unassembled WGS sequence"/>
</dbReference>
<comment type="caution">
    <text evidence="2">The sequence shown here is derived from an EMBL/GenBank/DDBJ whole genome shotgun (WGS) entry which is preliminary data.</text>
</comment>
<gene>
    <name evidence="2" type="ORF">R1flu_000201</name>
</gene>
<dbReference type="AlphaFoldDB" id="A0ABD1Y042"/>
<feature type="chain" id="PRO_5044851617" evidence="1">
    <location>
        <begin position="21"/>
        <end position="71"/>
    </location>
</feature>
<reference evidence="2 3" key="1">
    <citation type="submission" date="2024-09" db="EMBL/GenBank/DDBJ databases">
        <title>Chromosome-scale assembly of Riccia fluitans.</title>
        <authorList>
            <person name="Paukszto L."/>
            <person name="Sawicki J."/>
            <person name="Karawczyk K."/>
            <person name="Piernik-Szablinska J."/>
            <person name="Szczecinska M."/>
            <person name="Mazdziarz M."/>
        </authorList>
    </citation>
    <scope>NUCLEOTIDE SEQUENCE [LARGE SCALE GENOMIC DNA]</scope>
    <source>
        <strain evidence="2">Rf_01</strain>
        <tissue evidence="2">Aerial parts of the thallus</tissue>
    </source>
</reference>
<accession>A0ABD1Y042</accession>
<feature type="signal peptide" evidence="1">
    <location>
        <begin position="1"/>
        <end position="20"/>
    </location>
</feature>
<organism evidence="2 3">
    <name type="scientific">Riccia fluitans</name>
    <dbReference type="NCBI Taxonomy" id="41844"/>
    <lineage>
        <taxon>Eukaryota</taxon>
        <taxon>Viridiplantae</taxon>
        <taxon>Streptophyta</taxon>
        <taxon>Embryophyta</taxon>
        <taxon>Marchantiophyta</taxon>
        <taxon>Marchantiopsida</taxon>
        <taxon>Marchantiidae</taxon>
        <taxon>Marchantiales</taxon>
        <taxon>Ricciaceae</taxon>
        <taxon>Riccia</taxon>
    </lineage>
</organism>
<keyword evidence="3" id="KW-1185">Reference proteome</keyword>
<name>A0ABD1Y042_9MARC</name>
<evidence type="ECO:0000313" key="3">
    <source>
        <dbReference type="Proteomes" id="UP001605036"/>
    </source>
</evidence>
<proteinExistence type="predicted"/>
<dbReference type="EMBL" id="JBHFFA010000006">
    <property type="protein sequence ID" value="KAL2619996.1"/>
    <property type="molecule type" value="Genomic_DNA"/>
</dbReference>
<evidence type="ECO:0000313" key="2">
    <source>
        <dbReference type="EMBL" id="KAL2619996.1"/>
    </source>
</evidence>